<keyword evidence="2" id="KW-0812">Transmembrane</keyword>
<dbReference type="GeneID" id="107433072"/>
<dbReference type="RefSeq" id="XP_015899803.3">
    <property type="nucleotide sequence ID" value="XM_016044317.3"/>
</dbReference>
<keyword evidence="2" id="KW-1133">Transmembrane helix</keyword>
<reference evidence="5" key="1">
    <citation type="submission" date="2025-08" db="UniProtKB">
        <authorList>
            <consortium name="RefSeq"/>
        </authorList>
    </citation>
    <scope>IDENTIFICATION</scope>
    <source>
        <tissue evidence="5">Seedling</tissue>
    </source>
</reference>
<evidence type="ECO:0000256" key="3">
    <source>
        <dbReference type="SAM" id="SignalP"/>
    </source>
</evidence>
<evidence type="ECO:0000256" key="1">
    <source>
        <dbReference type="SAM" id="MobiDB-lite"/>
    </source>
</evidence>
<accession>A0A6P4ANN2</accession>
<name>A0A6P4ANN2_ZIZJJ</name>
<dbReference type="PANTHER" id="PTHR36721">
    <property type="entry name" value="PROLINE-RICH FAMILY PROTEIN"/>
    <property type="match status" value="1"/>
</dbReference>
<feature type="region of interest" description="Disordered" evidence="1">
    <location>
        <begin position="26"/>
        <end position="167"/>
    </location>
</feature>
<evidence type="ECO:0000313" key="5">
    <source>
        <dbReference type="RefSeq" id="XP_015899803.3"/>
    </source>
</evidence>
<dbReference type="InParanoid" id="A0A6P4ANN2"/>
<evidence type="ECO:0000256" key="2">
    <source>
        <dbReference type="SAM" id="Phobius"/>
    </source>
</evidence>
<gene>
    <name evidence="5" type="primary">LOC107433072</name>
</gene>
<feature type="chain" id="PRO_5047082834" evidence="3">
    <location>
        <begin position="27"/>
        <end position="264"/>
    </location>
</feature>
<dbReference type="KEGG" id="zju:107433072"/>
<keyword evidence="4" id="KW-1185">Reference proteome</keyword>
<feature type="compositionally biased region" description="Polar residues" evidence="1">
    <location>
        <begin position="30"/>
        <end position="43"/>
    </location>
</feature>
<evidence type="ECO:0000313" key="4">
    <source>
        <dbReference type="Proteomes" id="UP001652623"/>
    </source>
</evidence>
<keyword evidence="2" id="KW-0472">Membrane</keyword>
<keyword evidence="3" id="KW-0732">Signal</keyword>
<dbReference type="AlphaFoldDB" id="A0A6P4ANN2"/>
<feature type="signal peptide" evidence="3">
    <location>
        <begin position="1"/>
        <end position="26"/>
    </location>
</feature>
<proteinExistence type="predicted"/>
<feature type="transmembrane region" description="Helical" evidence="2">
    <location>
        <begin position="224"/>
        <end position="242"/>
    </location>
</feature>
<feature type="compositionally biased region" description="Polar residues" evidence="1">
    <location>
        <begin position="78"/>
        <end position="87"/>
    </location>
</feature>
<dbReference type="Proteomes" id="UP001652623">
    <property type="component" value="Chromosome 11"/>
</dbReference>
<protein>
    <submittedName>
        <fullName evidence="5">Leucine-rich repeat extensin-like protein 2</fullName>
    </submittedName>
</protein>
<feature type="compositionally biased region" description="Low complexity" evidence="1">
    <location>
        <begin position="147"/>
        <end position="163"/>
    </location>
</feature>
<sequence length="264" mass="28453">MSTEISNLLLCMVIMVMSLAFHTASAKPPVNQSEPSMTDNNTPGEDEQLLAVLALDPEPGPEYFASSPDGLIKPGGNASLSAENASSPAYDGAFAPQPLGDEFLSPEYPSPAPEIADDNEFSPQYSSPTPYVDNMAPKIADDDEYYSSTPTPTPATTVDSSSSQLPNYDPVATPVSTTPEVDYGNVTPTPRSNVLPFTYEAEDEVPETDEGLQGEFSHEKKGTVLGFVIFAVCLVGLGGFVYKKKKDDMRKSQYEYLGKRELEL</sequence>
<dbReference type="PANTHER" id="PTHR36721:SF15">
    <property type="entry name" value="EN_SPM-LIKE TRANSPOSON PROTEIN"/>
    <property type="match status" value="1"/>
</dbReference>
<organism evidence="4 5">
    <name type="scientific">Ziziphus jujuba</name>
    <name type="common">Chinese jujube</name>
    <name type="synonym">Ziziphus sativa</name>
    <dbReference type="NCBI Taxonomy" id="326968"/>
    <lineage>
        <taxon>Eukaryota</taxon>
        <taxon>Viridiplantae</taxon>
        <taxon>Streptophyta</taxon>
        <taxon>Embryophyta</taxon>
        <taxon>Tracheophyta</taxon>
        <taxon>Spermatophyta</taxon>
        <taxon>Magnoliopsida</taxon>
        <taxon>eudicotyledons</taxon>
        <taxon>Gunneridae</taxon>
        <taxon>Pentapetalae</taxon>
        <taxon>rosids</taxon>
        <taxon>fabids</taxon>
        <taxon>Rosales</taxon>
        <taxon>Rhamnaceae</taxon>
        <taxon>Paliureae</taxon>
        <taxon>Ziziphus</taxon>
    </lineage>
</organism>